<reference evidence="1 2" key="1">
    <citation type="submission" date="2019-04" db="EMBL/GenBank/DDBJ databases">
        <title>An improved genome assembly and genetic linkage map for asparagus bean, Vigna unguiculata ssp. sesquipedialis.</title>
        <authorList>
            <person name="Xia Q."/>
            <person name="Zhang R."/>
            <person name="Dong Y."/>
        </authorList>
    </citation>
    <scope>NUCLEOTIDE SEQUENCE [LARGE SCALE GENOMIC DNA]</scope>
    <source>
        <tissue evidence="1">Leaf</tissue>
    </source>
</reference>
<accession>A0A4D6LZZ9</accession>
<dbReference type="AlphaFoldDB" id="A0A4D6LZZ9"/>
<dbReference type="EMBL" id="CP039349">
    <property type="protein sequence ID" value="QCD93404.1"/>
    <property type="molecule type" value="Genomic_DNA"/>
</dbReference>
<evidence type="ECO:0000313" key="1">
    <source>
        <dbReference type="EMBL" id="QCD93404.1"/>
    </source>
</evidence>
<dbReference type="Proteomes" id="UP000501690">
    <property type="component" value="Linkage Group LG5"/>
</dbReference>
<protein>
    <submittedName>
        <fullName evidence="1">Uncharacterized protein</fullName>
    </submittedName>
</protein>
<organism evidence="1 2">
    <name type="scientific">Vigna unguiculata</name>
    <name type="common">Cowpea</name>
    <dbReference type="NCBI Taxonomy" id="3917"/>
    <lineage>
        <taxon>Eukaryota</taxon>
        <taxon>Viridiplantae</taxon>
        <taxon>Streptophyta</taxon>
        <taxon>Embryophyta</taxon>
        <taxon>Tracheophyta</taxon>
        <taxon>Spermatophyta</taxon>
        <taxon>Magnoliopsida</taxon>
        <taxon>eudicotyledons</taxon>
        <taxon>Gunneridae</taxon>
        <taxon>Pentapetalae</taxon>
        <taxon>rosids</taxon>
        <taxon>fabids</taxon>
        <taxon>Fabales</taxon>
        <taxon>Fabaceae</taxon>
        <taxon>Papilionoideae</taxon>
        <taxon>50 kb inversion clade</taxon>
        <taxon>NPAAA clade</taxon>
        <taxon>indigoferoid/millettioid clade</taxon>
        <taxon>Phaseoleae</taxon>
        <taxon>Vigna</taxon>
    </lineage>
</organism>
<name>A0A4D6LZZ9_VIGUN</name>
<sequence>MFAYVIILDSTYFESLFEFGFIHLILDTFHRYLFDGAVAVSGTTVRQNLFSGYQEEKGVNWDLQGGVQTLERYTLEAGSRET</sequence>
<proteinExistence type="predicted"/>
<keyword evidence="2" id="KW-1185">Reference proteome</keyword>
<gene>
    <name evidence="1" type="ORF">DEO72_LG5g1479</name>
</gene>
<evidence type="ECO:0000313" key="2">
    <source>
        <dbReference type="Proteomes" id="UP000501690"/>
    </source>
</evidence>